<dbReference type="GO" id="GO:0005886">
    <property type="term" value="C:plasma membrane"/>
    <property type="evidence" value="ECO:0007669"/>
    <property type="project" value="UniProtKB-SubCell"/>
</dbReference>
<protein>
    <submittedName>
        <fullName evidence="7">Macrolide transporter</fullName>
    </submittedName>
</protein>
<keyword evidence="8" id="KW-1185">Reference proteome</keyword>
<keyword evidence="4 6" id="KW-1133">Transmembrane helix</keyword>
<name>A0A073KCJ5_9BACI</name>
<dbReference type="eggNOG" id="COG2211">
    <property type="taxonomic scope" value="Bacteria"/>
</dbReference>
<dbReference type="Gene3D" id="1.20.1250.20">
    <property type="entry name" value="MFS general substrate transporter like domains"/>
    <property type="match status" value="1"/>
</dbReference>
<dbReference type="PANTHER" id="PTHR23513:SF19">
    <property type="entry name" value="MAJOR FACILITATOR SUPERFAMILY (MFS) PROFILE DOMAIN-CONTAINING PROTEIN"/>
    <property type="match status" value="1"/>
</dbReference>
<evidence type="ECO:0000256" key="3">
    <source>
        <dbReference type="ARBA" id="ARBA00022692"/>
    </source>
</evidence>
<evidence type="ECO:0000313" key="8">
    <source>
        <dbReference type="Proteomes" id="UP000027822"/>
    </source>
</evidence>
<feature type="transmembrane region" description="Helical" evidence="6">
    <location>
        <begin position="339"/>
        <end position="362"/>
    </location>
</feature>
<dbReference type="EMBL" id="JOTN01000005">
    <property type="protein sequence ID" value="KEK19998.1"/>
    <property type="molecule type" value="Genomic_DNA"/>
</dbReference>
<organism evidence="7 8">
    <name type="scientific">Bacillus manliponensis</name>
    <dbReference type="NCBI Taxonomy" id="574376"/>
    <lineage>
        <taxon>Bacteria</taxon>
        <taxon>Bacillati</taxon>
        <taxon>Bacillota</taxon>
        <taxon>Bacilli</taxon>
        <taxon>Bacillales</taxon>
        <taxon>Bacillaceae</taxon>
        <taxon>Bacillus</taxon>
        <taxon>Bacillus cereus group</taxon>
    </lineage>
</organism>
<gene>
    <name evidence="7" type="ORF">BAMA_19770</name>
</gene>
<reference evidence="7 8" key="1">
    <citation type="submission" date="2014-06" db="EMBL/GenBank/DDBJ databases">
        <title>Draft genome sequence of Bacillus manliponensis JCM 15802 (MCCC 1A00708).</title>
        <authorList>
            <person name="Lai Q."/>
            <person name="Liu Y."/>
            <person name="Shao Z."/>
        </authorList>
    </citation>
    <scope>NUCLEOTIDE SEQUENCE [LARGE SCALE GENOMIC DNA]</scope>
    <source>
        <strain evidence="7 8">JCM 15802</strain>
    </source>
</reference>
<dbReference type="RefSeq" id="WP_034638271.1">
    <property type="nucleotide sequence ID" value="NZ_CBCSJC010000007.1"/>
</dbReference>
<feature type="transmembrane region" description="Helical" evidence="6">
    <location>
        <begin position="248"/>
        <end position="266"/>
    </location>
</feature>
<feature type="transmembrane region" description="Helical" evidence="6">
    <location>
        <begin position="7"/>
        <end position="33"/>
    </location>
</feature>
<keyword evidence="2" id="KW-1003">Cell membrane</keyword>
<dbReference type="OrthoDB" id="2351575at2"/>
<feature type="transmembrane region" description="Helical" evidence="6">
    <location>
        <begin position="39"/>
        <end position="58"/>
    </location>
</feature>
<dbReference type="GO" id="GO:0022857">
    <property type="term" value="F:transmembrane transporter activity"/>
    <property type="evidence" value="ECO:0007669"/>
    <property type="project" value="InterPro"/>
</dbReference>
<evidence type="ECO:0000256" key="4">
    <source>
        <dbReference type="ARBA" id="ARBA00022989"/>
    </source>
</evidence>
<dbReference type="SUPFAM" id="SSF103473">
    <property type="entry name" value="MFS general substrate transporter"/>
    <property type="match status" value="1"/>
</dbReference>
<evidence type="ECO:0000256" key="2">
    <source>
        <dbReference type="ARBA" id="ARBA00022475"/>
    </source>
</evidence>
<accession>A0A073KCJ5</accession>
<dbReference type="InterPro" id="IPR011701">
    <property type="entry name" value="MFS"/>
</dbReference>
<dbReference type="STRING" id="574376.BAMA_19770"/>
<keyword evidence="3 6" id="KW-0812">Transmembrane</keyword>
<sequence>MNRTLSTYWFANMCISLADVMYIMIITTHIYLFTKSATIAALFPLLKIIMNVFANMSVSSLTNRFPSSTLLIRLQLIKTTFLITLTVLFPILSPNIFTLFIFVAIISLCEGWSRPLLYTIIPRLAEENQLAKVNSIFTSSSQIVQAAAYTFTSIIVIMISVPFTMMINNVCMILSCIALFIVTRKLQTGEEQSIKTNTLKKSWSLLFQHPSLRMVTIMDMIESLAGTIWIGAVTMAFVTTVLQKGAEWWGYINTSYYIGTILGGLLAWRFSTYIQNNLIRSMAFGSLLFSILTFLYGINSSGFIALLLCVFMGPAYQFRDIAQTTVLQTSVAPSLLSNVYAAHHTLVSAMSGISMLGVGMIADLFGARTVYIVASILILLSATLSFTLLKQQNKENGVSL</sequence>
<dbReference type="Pfam" id="PF07690">
    <property type="entry name" value="MFS_1"/>
    <property type="match status" value="1"/>
</dbReference>
<evidence type="ECO:0000256" key="5">
    <source>
        <dbReference type="ARBA" id="ARBA00023136"/>
    </source>
</evidence>
<evidence type="ECO:0000256" key="6">
    <source>
        <dbReference type="SAM" id="Phobius"/>
    </source>
</evidence>
<evidence type="ECO:0000313" key="7">
    <source>
        <dbReference type="EMBL" id="KEK19998.1"/>
    </source>
</evidence>
<feature type="transmembrane region" description="Helical" evidence="6">
    <location>
        <begin position="278"/>
        <end position="296"/>
    </location>
</feature>
<feature type="transmembrane region" description="Helical" evidence="6">
    <location>
        <begin position="368"/>
        <end position="389"/>
    </location>
</feature>
<feature type="transmembrane region" description="Helical" evidence="6">
    <location>
        <begin position="223"/>
        <end position="242"/>
    </location>
</feature>
<proteinExistence type="predicted"/>
<dbReference type="CDD" id="cd06173">
    <property type="entry name" value="MFS_MefA_like"/>
    <property type="match status" value="1"/>
</dbReference>
<keyword evidence="5 6" id="KW-0472">Membrane</keyword>
<dbReference type="Proteomes" id="UP000027822">
    <property type="component" value="Unassembled WGS sequence"/>
</dbReference>
<dbReference type="InterPro" id="IPR036259">
    <property type="entry name" value="MFS_trans_sf"/>
</dbReference>
<evidence type="ECO:0000256" key="1">
    <source>
        <dbReference type="ARBA" id="ARBA00004651"/>
    </source>
</evidence>
<comment type="subcellular location">
    <subcellularLocation>
        <location evidence="1">Cell membrane</location>
        <topology evidence="1">Multi-pass membrane protein</topology>
    </subcellularLocation>
</comment>
<dbReference type="AlphaFoldDB" id="A0A073KCJ5"/>
<dbReference type="PANTHER" id="PTHR23513">
    <property type="entry name" value="INTEGRAL MEMBRANE EFFLUX PROTEIN-RELATED"/>
    <property type="match status" value="1"/>
</dbReference>
<feature type="transmembrane region" description="Helical" evidence="6">
    <location>
        <begin position="142"/>
        <end position="160"/>
    </location>
</feature>
<comment type="caution">
    <text evidence="7">The sequence shown here is derived from an EMBL/GenBank/DDBJ whole genome shotgun (WGS) entry which is preliminary data.</text>
</comment>